<dbReference type="InterPro" id="IPR036986">
    <property type="entry name" value="S4_RNA-bd_sf"/>
</dbReference>
<evidence type="ECO:0000256" key="4">
    <source>
        <dbReference type="PROSITE-ProRule" id="PRU00182"/>
    </source>
</evidence>
<proteinExistence type="inferred from homology"/>
<dbReference type="InterPro" id="IPR006145">
    <property type="entry name" value="PsdUridine_synth_RsuA/RluA"/>
</dbReference>
<dbReference type="STRING" id="474960.SAMN05216180_1169"/>
<dbReference type="InterPro" id="IPR050343">
    <property type="entry name" value="RsuA_PseudoU_synthase"/>
</dbReference>
<comment type="similarity">
    <text evidence="1 5">Belongs to the pseudouridine synthase RsuA family.</text>
</comment>
<dbReference type="AlphaFoldDB" id="A0A1H8A825"/>
<dbReference type="CDD" id="cd00165">
    <property type="entry name" value="S4"/>
    <property type="match status" value="1"/>
</dbReference>
<dbReference type="PROSITE" id="PS01149">
    <property type="entry name" value="PSI_RSU"/>
    <property type="match status" value="1"/>
</dbReference>
<dbReference type="Pfam" id="PF01479">
    <property type="entry name" value="S4"/>
    <property type="match status" value="1"/>
</dbReference>
<dbReference type="PANTHER" id="PTHR47683">
    <property type="entry name" value="PSEUDOURIDINE SYNTHASE FAMILY PROTEIN-RELATED"/>
    <property type="match status" value="1"/>
</dbReference>
<dbReference type="InterPro" id="IPR020094">
    <property type="entry name" value="TruA/RsuA/RluB/E/F_N"/>
</dbReference>
<dbReference type="NCBIfam" id="TIGR00093">
    <property type="entry name" value="pseudouridine synthase"/>
    <property type="match status" value="1"/>
</dbReference>
<reference evidence="7 8" key="1">
    <citation type="submission" date="2016-10" db="EMBL/GenBank/DDBJ databases">
        <authorList>
            <person name="de Groot N.N."/>
        </authorList>
    </citation>
    <scope>NUCLEOTIDE SEQUENCE [LARGE SCALE GENOMIC DNA]</scope>
    <source>
        <strain evidence="7 8">CGMCC 1.5070</strain>
    </source>
</reference>
<dbReference type="Proteomes" id="UP000199158">
    <property type="component" value="Unassembled WGS sequence"/>
</dbReference>
<dbReference type="Gene3D" id="3.30.70.580">
    <property type="entry name" value="Pseudouridine synthase I, catalytic domain, N-terminal subdomain"/>
    <property type="match status" value="1"/>
</dbReference>
<evidence type="ECO:0000259" key="6">
    <source>
        <dbReference type="SMART" id="SM00363"/>
    </source>
</evidence>
<dbReference type="InterPro" id="IPR020103">
    <property type="entry name" value="PsdUridine_synth_cat_dom_sf"/>
</dbReference>
<dbReference type="InterPro" id="IPR002942">
    <property type="entry name" value="S4_RNA-bd"/>
</dbReference>
<keyword evidence="2 4" id="KW-0694">RNA-binding</keyword>
<dbReference type="FunFam" id="3.30.70.1560:FF:000001">
    <property type="entry name" value="Pseudouridine synthase"/>
    <property type="match status" value="1"/>
</dbReference>
<organism evidence="7 8">
    <name type="scientific">Hydrogenoanaerobacterium saccharovorans</name>
    <dbReference type="NCBI Taxonomy" id="474960"/>
    <lineage>
        <taxon>Bacteria</taxon>
        <taxon>Bacillati</taxon>
        <taxon>Bacillota</taxon>
        <taxon>Clostridia</taxon>
        <taxon>Eubacteriales</taxon>
        <taxon>Oscillospiraceae</taxon>
        <taxon>Hydrogenoanaerobacterium</taxon>
    </lineage>
</organism>
<dbReference type="Gene3D" id="3.30.70.1560">
    <property type="entry name" value="Alpha-L RNA-binding motif"/>
    <property type="match status" value="1"/>
</dbReference>
<dbReference type="InterPro" id="IPR018496">
    <property type="entry name" value="PsdUridine_synth_RsuA/RluB_CS"/>
</dbReference>
<dbReference type="EMBL" id="FOCG01000001">
    <property type="protein sequence ID" value="SEM66636.1"/>
    <property type="molecule type" value="Genomic_DNA"/>
</dbReference>
<dbReference type="EC" id="5.4.99.-" evidence="5"/>
<dbReference type="Gene3D" id="3.10.290.10">
    <property type="entry name" value="RNA-binding S4 domain"/>
    <property type="match status" value="1"/>
</dbReference>
<dbReference type="GO" id="GO:0005829">
    <property type="term" value="C:cytosol"/>
    <property type="evidence" value="ECO:0007669"/>
    <property type="project" value="UniProtKB-ARBA"/>
</dbReference>
<dbReference type="SUPFAM" id="SSF55120">
    <property type="entry name" value="Pseudouridine synthase"/>
    <property type="match status" value="1"/>
</dbReference>
<sequence>MKPERLDKLLAAQSTISRKDVKGLVRKGLVSVNGVVVKSADLKIDIQKDKVSLCGEPVTLTKYSYIMMNKPAGVVSATRDGREKTVVDLVPEYLLRDGLFPAGRLDKDTVGFMLITNDGDFAHRILSPKNHVPKTYVAQLDQPIDQDIISKFEEGFALDVKTNCKPASLKIIETGERELVEVILVEGMYHQIKRMFEHFGRKVVHLKRIRMGALYLDEKLEPGECRELTQDELRKITTKL</sequence>
<dbReference type="Pfam" id="PF00849">
    <property type="entry name" value="PseudoU_synth_2"/>
    <property type="match status" value="1"/>
</dbReference>
<evidence type="ECO:0000313" key="8">
    <source>
        <dbReference type="Proteomes" id="UP000199158"/>
    </source>
</evidence>
<evidence type="ECO:0000256" key="1">
    <source>
        <dbReference type="ARBA" id="ARBA00008348"/>
    </source>
</evidence>
<name>A0A1H8A825_9FIRM</name>
<feature type="domain" description="RNA-binding S4" evidence="6">
    <location>
        <begin position="4"/>
        <end position="66"/>
    </location>
</feature>
<dbReference type="GO" id="GO:0003723">
    <property type="term" value="F:RNA binding"/>
    <property type="evidence" value="ECO:0007669"/>
    <property type="project" value="UniProtKB-KW"/>
</dbReference>
<dbReference type="PROSITE" id="PS50889">
    <property type="entry name" value="S4"/>
    <property type="match status" value="1"/>
</dbReference>
<evidence type="ECO:0000313" key="7">
    <source>
        <dbReference type="EMBL" id="SEM66636.1"/>
    </source>
</evidence>
<protein>
    <recommendedName>
        <fullName evidence="5">Pseudouridine synthase</fullName>
        <ecNumber evidence="5">5.4.99.-</ecNumber>
    </recommendedName>
</protein>
<evidence type="ECO:0000256" key="3">
    <source>
        <dbReference type="ARBA" id="ARBA00023235"/>
    </source>
</evidence>
<accession>A0A1H8A825</accession>
<dbReference type="CDD" id="cd02553">
    <property type="entry name" value="PseudoU_synth_RsuA"/>
    <property type="match status" value="1"/>
</dbReference>
<evidence type="ECO:0000256" key="2">
    <source>
        <dbReference type="ARBA" id="ARBA00022884"/>
    </source>
</evidence>
<dbReference type="SUPFAM" id="SSF55174">
    <property type="entry name" value="Alpha-L RNA-binding motif"/>
    <property type="match status" value="1"/>
</dbReference>
<dbReference type="InterPro" id="IPR042092">
    <property type="entry name" value="PsdUridine_s_RsuA/RluB/E/F_cat"/>
</dbReference>
<gene>
    <name evidence="7" type="ORF">SAMN05216180_1169</name>
</gene>
<dbReference type="SMART" id="SM00363">
    <property type="entry name" value="S4"/>
    <property type="match status" value="1"/>
</dbReference>
<dbReference type="PANTHER" id="PTHR47683:SF4">
    <property type="entry name" value="PSEUDOURIDINE SYNTHASE"/>
    <property type="match status" value="1"/>
</dbReference>
<evidence type="ECO:0000256" key="5">
    <source>
        <dbReference type="RuleBase" id="RU003887"/>
    </source>
</evidence>
<keyword evidence="3 5" id="KW-0413">Isomerase</keyword>
<dbReference type="OrthoDB" id="9807213at2"/>
<dbReference type="InterPro" id="IPR000748">
    <property type="entry name" value="PsdUridine_synth_RsuA/RluB/E/F"/>
</dbReference>
<dbReference type="RefSeq" id="WP_092752567.1">
    <property type="nucleotide sequence ID" value="NZ_FOCG01000001.1"/>
</dbReference>
<dbReference type="GO" id="GO:0120159">
    <property type="term" value="F:rRNA pseudouridine synthase activity"/>
    <property type="evidence" value="ECO:0007669"/>
    <property type="project" value="UniProtKB-ARBA"/>
</dbReference>
<dbReference type="GO" id="GO:0000455">
    <property type="term" value="P:enzyme-directed rRNA pseudouridine synthesis"/>
    <property type="evidence" value="ECO:0007669"/>
    <property type="project" value="UniProtKB-ARBA"/>
</dbReference>
<keyword evidence="8" id="KW-1185">Reference proteome</keyword>